<dbReference type="PANTHER" id="PTHR30011:SF32">
    <property type="entry name" value="CONSERVED PROTEIN"/>
    <property type="match status" value="1"/>
</dbReference>
<name>A0ABP8TPS3_9ACTN</name>
<reference evidence="3" key="1">
    <citation type="journal article" date="2019" name="Int. J. Syst. Evol. Microbiol.">
        <title>The Global Catalogue of Microorganisms (GCM) 10K type strain sequencing project: providing services to taxonomists for standard genome sequencing and annotation.</title>
        <authorList>
            <consortium name="The Broad Institute Genomics Platform"/>
            <consortium name="The Broad Institute Genome Sequencing Center for Infectious Disease"/>
            <person name="Wu L."/>
            <person name="Ma J."/>
        </authorList>
    </citation>
    <scope>NUCLEOTIDE SEQUENCE [LARGE SCALE GENOMIC DNA]</scope>
    <source>
        <strain evidence="3">JCM 17938</strain>
    </source>
</reference>
<evidence type="ECO:0000259" key="1">
    <source>
        <dbReference type="Pfam" id="PF00296"/>
    </source>
</evidence>
<dbReference type="Gene3D" id="3.20.20.30">
    <property type="entry name" value="Luciferase-like domain"/>
    <property type="match status" value="1"/>
</dbReference>
<proteinExistence type="predicted"/>
<protein>
    <submittedName>
        <fullName evidence="2">LLM class F420-dependent oxidoreductase</fullName>
    </submittedName>
</protein>
<dbReference type="InterPro" id="IPR036661">
    <property type="entry name" value="Luciferase-like_sf"/>
</dbReference>
<dbReference type="InterPro" id="IPR051260">
    <property type="entry name" value="Diverse_substr_monoxygenases"/>
</dbReference>
<dbReference type="InterPro" id="IPR019921">
    <property type="entry name" value="Lucif-like_OxRdtase_Rv2161c"/>
</dbReference>
<dbReference type="NCBIfam" id="TIGR03619">
    <property type="entry name" value="F420_Rv2161c"/>
    <property type="match status" value="1"/>
</dbReference>
<evidence type="ECO:0000313" key="2">
    <source>
        <dbReference type="EMBL" id="GAA4613573.1"/>
    </source>
</evidence>
<dbReference type="PANTHER" id="PTHR30011">
    <property type="entry name" value="ALKANESULFONATE MONOOXYGENASE-RELATED"/>
    <property type="match status" value="1"/>
</dbReference>
<dbReference type="RefSeq" id="WP_345361577.1">
    <property type="nucleotide sequence ID" value="NZ_BAABHJ010000023.1"/>
</dbReference>
<keyword evidence="3" id="KW-1185">Reference proteome</keyword>
<comment type="caution">
    <text evidence="2">The sequence shown here is derived from an EMBL/GenBank/DDBJ whole genome shotgun (WGS) entry which is preliminary data.</text>
</comment>
<dbReference type="Proteomes" id="UP001500212">
    <property type="component" value="Unassembled WGS sequence"/>
</dbReference>
<organism evidence="2 3">
    <name type="scientific">Actinoallomurus liliacearum</name>
    <dbReference type="NCBI Taxonomy" id="1080073"/>
    <lineage>
        <taxon>Bacteria</taxon>
        <taxon>Bacillati</taxon>
        <taxon>Actinomycetota</taxon>
        <taxon>Actinomycetes</taxon>
        <taxon>Streptosporangiales</taxon>
        <taxon>Thermomonosporaceae</taxon>
        <taxon>Actinoallomurus</taxon>
    </lineage>
</organism>
<sequence>MRLGVTMFATDRAMAVPELAVEAERRGFASLYLPEHTHIPVSRATPPPTGDPVLPEEYARTLDPLVALAAAASVTERIVLGTGVSLIAEREPIVTAKAVATIDHLSGGRVALGVGFGWNREEAADHGVRWETRRDRAREHVLAMRALWEREEASYEGDFVRLTPSWAWPKPARRIPVLLGGAAGPTLFRHIAEYGDGWLPIGGAGVREALPALRDACARAGRDPVPIIPFGTDPTPGKLDYYASLGIDEVVLRVPSGPREAVLPVLDTYAATYVSAFEQLRPTAPDAGLG</sequence>
<dbReference type="SUPFAM" id="SSF51679">
    <property type="entry name" value="Bacterial luciferase-like"/>
    <property type="match status" value="1"/>
</dbReference>
<dbReference type="EMBL" id="BAABHJ010000023">
    <property type="protein sequence ID" value="GAA4613573.1"/>
    <property type="molecule type" value="Genomic_DNA"/>
</dbReference>
<dbReference type="InterPro" id="IPR011251">
    <property type="entry name" value="Luciferase-like_dom"/>
</dbReference>
<gene>
    <name evidence="2" type="ORF">GCM10023195_58820</name>
</gene>
<feature type="domain" description="Luciferase-like" evidence="1">
    <location>
        <begin position="14"/>
        <end position="224"/>
    </location>
</feature>
<evidence type="ECO:0000313" key="3">
    <source>
        <dbReference type="Proteomes" id="UP001500212"/>
    </source>
</evidence>
<dbReference type="Pfam" id="PF00296">
    <property type="entry name" value="Bac_luciferase"/>
    <property type="match status" value="1"/>
</dbReference>
<accession>A0ABP8TPS3</accession>